<dbReference type="EMBL" id="RQZD01000182">
    <property type="protein sequence ID" value="RRD31453.1"/>
    <property type="molecule type" value="Genomic_DNA"/>
</dbReference>
<reference evidence="1" key="1">
    <citation type="submission" date="2018-11" db="EMBL/GenBank/DDBJ databases">
        <title>Genomes From Bacteria Associated with the Canine Oral Cavity: a Test Case for Automated Genome-Based Taxonomic Assignment.</title>
        <authorList>
            <person name="Coil D.A."/>
            <person name="Jospin G."/>
            <person name="Darling A.E."/>
            <person name="Wallis C."/>
            <person name="Davis I.J."/>
            <person name="Harris S."/>
            <person name="Eisen J.A."/>
            <person name="Holcombe L.J."/>
            <person name="O'Flynn C."/>
        </authorList>
    </citation>
    <scope>NUCLEOTIDE SEQUENCE [LARGE SCALE GENOMIC DNA]</scope>
    <source>
        <strain evidence="1">OH5060</strain>
    </source>
</reference>
<feature type="non-terminal residue" evidence="1">
    <location>
        <position position="65"/>
    </location>
</feature>
<sequence length="65" mass="6951">MSNGKNNVNVSITFGEPTLGHHYVLNGAAPVQINTTPFTIPELSPGTYNITVADENNCGDTRTFV</sequence>
<accession>A0A3P1VGE2</accession>
<gene>
    <name evidence="1" type="ORF">EII28_12625</name>
</gene>
<dbReference type="AlphaFoldDB" id="A0A3P1VGE2"/>
<proteinExistence type="predicted"/>
<protein>
    <submittedName>
        <fullName evidence="1">Uncharacterized protein</fullName>
    </submittedName>
</protein>
<comment type="caution">
    <text evidence="1">The sequence shown here is derived from an EMBL/GenBank/DDBJ whole genome shotgun (WGS) entry which is preliminary data.</text>
</comment>
<evidence type="ECO:0000313" key="1">
    <source>
        <dbReference type="EMBL" id="RRD31453.1"/>
    </source>
</evidence>
<name>A0A3P1VGE2_FUSNU</name>
<organism evidence="1">
    <name type="scientific">Fusobacterium nucleatum</name>
    <dbReference type="NCBI Taxonomy" id="851"/>
    <lineage>
        <taxon>Bacteria</taxon>
        <taxon>Fusobacteriati</taxon>
        <taxon>Fusobacteriota</taxon>
        <taxon>Fusobacteriia</taxon>
        <taxon>Fusobacteriales</taxon>
        <taxon>Fusobacteriaceae</taxon>
        <taxon>Fusobacterium</taxon>
    </lineage>
</organism>